<dbReference type="InterPro" id="IPR017441">
    <property type="entry name" value="Protein_kinase_ATP_BS"/>
</dbReference>
<dbReference type="FunFam" id="1.10.510.10:FF:000715">
    <property type="entry name" value="Serine/threonine-protein kinase PCRK2"/>
    <property type="match status" value="1"/>
</dbReference>
<protein>
    <submittedName>
        <fullName evidence="11">BnaA01g32040D protein</fullName>
    </submittedName>
</protein>
<dbReference type="STRING" id="3708.A0A078HRS3"/>
<evidence type="ECO:0000256" key="9">
    <source>
        <dbReference type="SAM" id="MobiDB-lite"/>
    </source>
</evidence>
<dbReference type="InterPro" id="IPR050823">
    <property type="entry name" value="Plant_Ser_Thr_Prot_Kinase"/>
</dbReference>
<keyword evidence="3" id="KW-0597">Phosphoprotein</keyword>
<sequence length="434" mass="48677">MKCFKFSSGDKKEEHNKTPKSVSLTSNFSDRDINRSGSDFNSRDASGTSTESSMGRKNSYPSMSARESNLREFSVTDLKAATKNFSRSVMIGEGGFGCVFRGTVRDLEDPSIKIEVAVKQLGKRGLQAKVIYIIYIYLKIFRGHKEWVTEVNFLGVVEHSNLVKLLGYCAEDDERGIQRLLVYEYMPNRSVESHLSPRSLTVLTWDLRLRIAQDAARGLTYLHEQMEFQIIFRDFKSSNILLDEDWKAKLSDFGLARLGPSEGLTHVTTDVVGTMGYAAPEYIKTGRLTSKSDVWGYGVFIYELITGRRPVDRNKPNGEQKLLEWVRPYLSDTKKFKLILDPRLEGKYNLKAVQKLSVVANRCLVRNPKARPKMSEVLEMVTKIVEAPSGSGTSPKLVPLKSLETSRDTRNNGGGGGEGGWFGKLWNPKAVGAC</sequence>
<dbReference type="PROSITE" id="PS50011">
    <property type="entry name" value="PROTEIN_KINASE_DOM"/>
    <property type="match status" value="1"/>
</dbReference>
<keyword evidence="8" id="KW-0547">Nucleotide-binding</keyword>
<comment type="catalytic activity">
    <reaction evidence="7">
        <text>L-seryl-[protein] + ATP = O-phospho-L-seryl-[protein] + ADP + H(+)</text>
        <dbReference type="Rhea" id="RHEA:17989"/>
        <dbReference type="Rhea" id="RHEA-COMP:9863"/>
        <dbReference type="Rhea" id="RHEA-COMP:11604"/>
        <dbReference type="ChEBI" id="CHEBI:15378"/>
        <dbReference type="ChEBI" id="CHEBI:29999"/>
        <dbReference type="ChEBI" id="CHEBI:30616"/>
        <dbReference type="ChEBI" id="CHEBI:83421"/>
        <dbReference type="ChEBI" id="CHEBI:456216"/>
        <dbReference type="EC" id="2.7.11.1"/>
    </reaction>
</comment>
<evidence type="ECO:0000256" key="7">
    <source>
        <dbReference type="ARBA" id="ARBA00048679"/>
    </source>
</evidence>
<dbReference type="GO" id="GO:0004674">
    <property type="term" value="F:protein serine/threonine kinase activity"/>
    <property type="evidence" value="ECO:0007669"/>
    <property type="project" value="UniProtKB-EC"/>
</dbReference>
<dbReference type="Proteomes" id="UP000028999">
    <property type="component" value="Unassembled WGS sequence"/>
</dbReference>
<organism evidence="11 12">
    <name type="scientific">Brassica napus</name>
    <name type="common">Rape</name>
    <dbReference type="NCBI Taxonomy" id="3708"/>
    <lineage>
        <taxon>Eukaryota</taxon>
        <taxon>Viridiplantae</taxon>
        <taxon>Streptophyta</taxon>
        <taxon>Embryophyta</taxon>
        <taxon>Tracheophyta</taxon>
        <taxon>Spermatophyta</taxon>
        <taxon>Magnoliopsida</taxon>
        <taxon>eudicotyledons</taxon>
        <taxon>Gunneridae</taxon>
        <taxon>Pentapetalae</taxon>
        <taxon>rosids</taxon>
        <taxon>malvids</taxon>
        <taxon>Brassicales</taxon>
        <taxon>Brassicaceae</taxon>
        <taxon>Brassiceae</taxon>
        <taxon>Brassica</taxon>
    </lineage>
</organism>
<feature type="compositionally biased region" description="Polar residues" evidence="9">
    <location>
        <begin position="19"/>
        <end position="28"/>
    </location>
</feature>
<reference evidence="11 12" key="1">
    <citation type="journal article" date="2014" name="Science">
        <title>Plant genetics. Early allopolyploid evolution in the post-Neolithic Brassica napus oilseed genome.</title>
        <authorList>
            <person name="Chalhoub B."/>
            <person name="Denoeud F."/>
            <person name="Liu S."/>
            <person name="Parkin I.A."/>
            <person name="Tang H."/>
            <person name="Wang X."/>
            <person name="Chiquet J."/>
            <person name="Belcram H."/>
            <person name="Tong C."/>
            <person name="Samans B."/>
            <person name="Correa M."/>
            <person name="Da Silva C."/>
            <person name="Just J."/>
            <person name="Falentin C."/>
            <person name="Koh C.S."/>
            <person name="Le Clainche I."/>
            <person name="Bernard M."/>
            <person name="Bento P."/>
            <person name="Noel B."/>
            <person name="Labadie K."/>
            <person name="Alberti A."/>
            <person name="Charles M."/>
            <person name="Arnaud D."/>
            <person name="Guo H."/>
            <person name="Daviaud C."/>
            <person name="Alamery S."/>
            <person name="Jabbari K."/>
            <person name="Zhao M."/>
            <person name="Edger P.P."/>
            <person name="Chelaifa H."/>
            <person name="Tack D."/>
            <person name="Lassalle G."/>
            <person name="Mestiri I."/>
            <person name="Schnel N."/>
            <person name="Le Paslier M.C."/>
            <person name="Fan G."/>
            <person name="Renault V."/>
            <person name="Bayer P.E."/>
            <person name="Golicz A.A."/>
            <person name="Manoli S."/>
            <person name="Lee T.H."/>
            <person name="Thi V.H."/>
            <person name="Chalabi S."/>
            <person name="Hu Q."/>
            <person name="Fan C."/>
            <person name="Tollenaere R."/>
            <person name="Lu Y."/>
            <person name="Battail C."/>
            <person name="Shen J."/>
            <person name="Sidebottom C.H."/>
            <person name="Wang X."/>
            <person name="Canaguier A."/>
            <person name="Chauveau A."/>
            <person name="Berard A."/>
            <person name="Deniot G."/>
            <person name="Guan M."/>
            <person name="Liu Z."/>
            <person name="Sun F."/>
            <person name="Lim Y.P."/>
            <person name="Lyons E."/>
            <person name="Town C.D."/>
            <person name="Bancroft I."/>
            <person name="Wang X."/>
            <person name="Meng J."/>
            <person name="Ma J."/>
            <person name="Pires J.C."/>
            <person name="King G.J."/>
            <person name="Brunel D."/>
            <person name="Delourme R."/>
            <person name="Renard M."/>
            <person name="Aury J.M."/>
            <person name="Adams K.L."/>
            <person name="Batley J."/>
            <person name="Snowdon R.J."/>
            <person name="Tost J."/>
            <person name="Edwards D."/>
            <person name="Zhou Y."/>
            <person name="Hua W."/>
            <person name="Sharpe A.G."/>
            <person name="Paterson A.H."/>
            <person name="Guan C."/>
            <person name="Wincker P."/>
        </authorList>
    </citation>
    <scope>NUCLEOTIDE SEQUENCE [LARGE SCALE GENOMIC DNA]</scope>
    <source>
        <strain evidence="12">cv. Darmor-bzh</strain>
    </source>
</reference>
<dbReference type="InterPro" id="IPR000719">
    <property type="entry name" value="Prot_kinase_dom"/>
</dbReference>
<dbReference type="PANTHER" id="PTHR45621">
    <property type="entry name" value="OS01G0588500 PROTEIN-RELATED"/>
    <property type="match status" value="1"/>
</dbReference>
<feature type="compositionally biased region" description="Polar residues" evidence="9">
    <location>
        <begin position="35"/>
        <end position="65"/>
    </location>
</feature>
<gene>
    <name evidence="11" type="primary">BnaA01g32040D</name>
    <name evidence="11" type="ORF">GSBRNA2T00072863001</name>
</gene>
<keyword evidence="8" id="KW-0067">ATP-binding</keyword>
<proteinExistence type="predicted"/>
<dbReference type="Gene3D" id="3.30.200.20">
    <property type="entry name" value="Phosphorylase Kinase, domain 1"/>
    <property type="match status" value="1"/>
</dbReference>
<dbReference type="OMA" id="NDCNASG"/>
<dbReference type="CDD" id="cd14066">
    <property type="entry name" value="STKc_IRAK"/>
    <property type="match status" value="1"/>
</dbReference>
<feature type="compositionally biased region" description="Basic and acidic residues" evidence="9">
    <location>
        <begin position="8"/>
        <end position="17"/>
    </location>
</feature>
<accession>A0A078HRS3</accession>
<evidence type="ECO:0000256" key="8">
    <source>
        <dbReference type="PROSITE-ProRule" id="PRU10141"/>
    </source>
</evidence>
<evidence type="ECO:0000256" key="5">
    <source>
        <dbReference type="ARBA" id="ARBA00023136"/>
    </source>
</evidence>
<dbReference type="GO" id="GO:0006952">
    <property type="term" value="P:defense response"/>
    <property type="evidence" value="ECO:0007669"/>
    <property type="project" value="UniProtKB-KW"/>
</dbReference>
<evidence type="ECO:0000256" key="1">
    <source>
        <dbReference type="ARBA" id="ARBA00004236"/>
    </source>
</evidence>
<feature type="domain" description="Protein kinase" evidence="10">
    <location>
        <begin position="85"/>
        <end position="385"/>
    </location>
</feature>
<keyword evidence="12" id="KW-1185">Reference proteome</keyword>
<keyword evidence="2" id="KW-1003">Cell membrane</keyword>
<dbReference type="PaxDb" id="3708-A0A078HRS3"/>
<evidence type="ECO:0000256" key="4">
    <source>
        <dbReference type="ARBA" id="ARBA00022821"/>
    </source>
</evidence>
<evidence type="ECO:0000256" key="3">
    <source>
        <dbReference type="ARBA" id="ARBA00022553"/>
    </source>
</evidence>
<evidence type="ECO:0000256" key="2">
    <source>
        <dbReference type="ARBA" id="ARBA00022475"/>
    </source>
</evidence>
<dbReference type="GO" id="GO:0005886">
    <property type="term" value="C:plasma membrane"/>
    <property type="evidence" value="ECO:0007669"/>
    <property type="project" value="UniProtKB-SubCell"/>
</dbReference>
<dbReference type="SUPFAM" id="SSF56112">
    <property type="entry name" value="Protein kinase-like (PK-like)"/>
    <property type="match status" value="1"/>
</dbReference>
<dbReference type="Gramene" id="CDY41315">
    <property type="protein sequence ID" value="CDY41315"/>
    <property type="gene ID" value="GSBRNA2T00072863001"/>
</dbReference>
<keyword evidence="5" id="KW-0472">Membrane</keyword>
<comment type="catalytic activity">
    <reaction evidence="6">
        <text>L-threonyl-[protein] + ATP = O-phospho-L-threonyl-[protein] + ADP + H(+)</text>
        <dbReference type="Rhea" id="RHEA:46608"/>
        <dbReference type="Rhea" id="RHEA-COMP:11060"/>
        <dbReference type="Rhea" id="RHEA-COMP:11605"/>
        <dbReference type="ChEBI" id="CHEBI:15378"/>
        <dbReference type="ChEBI" id="CHEBI:30013"/>
        <dbReference type="ChEBI" id="CHEBI:30616"/>
        <dbReference type="ChEBI" id="CHEBI:61977"/>
        <dbReference type="ChEBI" id="CHEBI:456216"/>
        <dbReference type="EC" id="2.7.11.1"/>
    </reaction>
</comment>
<evidence type="ECO:0000259" key="10">
    <source>
        <dbReference type="PROSITE" id="PS50011"/>
    </source>
</evidence>
<dbReference type="InterPro" id="IPR011009">
    <property type="entry name" value="Kinase-like_dom_sf"/>
</dbReference>
<feature type="region of interest" description="Disordered" evidence="9">
    <location>
        <begin position="1"/>
        <end position="65"/>
    </location>
</feature>
<evidence type="ECO:0000313" key="12">
    <source>
        <dbReference type="Proteomes" id="UP000028999"/>
    </source>
</evidence>
<feature type="binding site" evidence="8">
    <location>
        <position position="119"/>
    </location>
    <ligand>
        <name>ATP</name>
        <dbReference type="ChEBI" id="CHEBI:30616"/>
    </ligand>
</feature>
<dbReference type="EMBL" id="LK032495">
    <property type="protein sequence ID" value="CDY41315.1"/>
    <property type="molecule type" value="Genomic_DNA"/>
</dbReference>
<evidence type="ECO:0000256" key="6">
    <source>
        <dbReference type="ARBA" id="ARBA00047899"/>
    </source>
</evidence>
<dbReference type="AlphaFoldDB" id="A0A078HRS3"/>
<keyword evidence="4" id="KW-0611">Plant defense</keyword>
<dbReference type="GO" id="GO:0005524">
    <property type="term" value="F:ATP binding"/>
    <property type="evidence" value="ECO:0007669"/>
    <property type="project" value="UniProtKB-UniRule"/>
</dbReference>
<evidence type="ECO:0000313" key="11">
    <source>
        <dbReference type="EMBL" id="CDY41315.1"/>
    </source>
</evidence>
<dbReference type="PROSITE" id="PS00107">
    <property type="entry name" value="PROTEIN_KINASE_ATP"/>
    <property type="match status" value="1"/>
</dbReference>
<dbReference type="Pfam" id="PF00069">
    <property type="entry name" value="Pkinase"/>
    <property type="match status" value="1"/>
</dbReference>
<feature type="region of interest" description="Disordered" evidence="9">
    <location>
        <begin position="390"/>
        <end position="421"/>
    </location>
</feature>
<name>A0A078HRS3_BRANA</name>
<feature type="compositionally biased region" description="Gly residues" evidence="9">
    <location>
        <begin position="412"/>
        <end position="421"/>
    </location>
</feature>
<comment type="subcellular location">
    <subcellularLocation>
        <location evidence="1">Cell membrane</location>
    </subcellularLocation>
</comment>
<dbReference type="Gene3D" id="1.10.510.10">
    <property type="entry name" value="Transferase(Phosphotransferase) domain 1"/>
    <property type="match status" value="1"/>
</dbReference>